<name>A0AA38LZV1_9CUCU</name>
<keyword evidence="2" id="KW-0067">ATP-binding</keyword>
<dbReference type="AlphaFoldDB" id="A0AA38LZV1"/>
<comment type="caution">
    <text evidence="3">The sequence shown here is derived from an EMBL/GenBank/DDBJ whole genome shotgun (WGS) entry which is preliminary data.</text>
</comment>
<gene>
    <name evidence="3" type="ORF">Zmor_009047</name>
</gene>
<dbReference type="PANTHER" id="PTHR43790">
    <property type="entry name" value="CARBOHYDRATE TRANSPORT ATP-BINDING PROTEIN MG119-RELATED"/>
    <property type="match status" value="1"/>
</dbReference>
<dbReference type="Gene3D" id="3.40.50.300">
    <property type="entry name" value="P-loop containing nucleotide triphosphate hydrolases"/>
    <property type="match status" value="1"/>
</dbReference>
<keyword evidence="1" id="KW-0547">Nucleotide-binding</keyword>
<proteinExistence type="predicted"/>
<evidence type="ECO:0000313" key="3">
    <source>
        <dbReference type="EMBL" id="KAJ3616756.1"/>
    </source>
</evidence>
<dbReference type="GO" id="GO:0005524">
    <property type="term" value="F:ATP binding"/>
    <property type="evidence" value="ECO:0007669"/>
    <property type="project" value="UniProtKB-KW"/>
</dbReference>
<dbReference type="Proteomes" id="UP001168821">
    <property type="component" value="Unassembled WGS sequence"/>
</dbReference>
<dbReference type="PANTHER" id="PTHR43790:SF4">
    <property type="entry name" value="GUANOSINE IMPORT ATP-BINDING PROTEIN NUPO"/>
    <property type="match status" value="1"/>
</dbReference>
<keyword evidence="4" id="KW-1185">Reference proteome</keyword>
<evidence type="ECO:0000313" key="4">
    <source>
        <dbReference type="Proteomes" id="UP001168821"/>
    </source>
</evidence>
<evidence type="ECO:0000256" key="1">
    <source>
        <dbReference type="ARBA" id="ARBA00022741"/>
    </source>
</evidence>
<dbReference type="EMBL" id="JALNTZ010002908">
    <property type="protein sequence ID" value="KAJ3616756.1"/>
    <property type="molecule type" value="Genomic_DNA"/>
</dbReference>
<reference evidence="3" key="1">
    <citation type="journal article" date="2023" name="G3 (Bethesda)">
        <title>Whole genome assemblies of Zophobas morio and Tenebrio molitor.</title>
        <authorList>
            <person name="Kaur S."/>
            <person name="Stinson S.A."/>
            <person name="diCenzo G.C."/>
        </authorList>
    </citation>
    <scope>NUCLEOTIDE SEQUENCE</scope>
    <source>
        <strain evidence="3">QUZm001</strain>
    </source>
</reference>
<protein>
    <submittedName>
        <fullName evidence="3">Uncharacterized protein</fullName>
    </submittedName>
</protein>
<sequence length="153" mass="16648">MALQDISSKKFSSFGFVNSDKLQTYAQDVISKYDVRGAQSGFAISRQLSGGNQQKAIVGRELTREHDLIVIYQPTRGLDVGSIEFIHQQILDNKKRGAATLLISYELSEVMSLADRIIVVNSGYTIGEVAGKDAVREKLGAMMMGATTKGGTE</sequence>
<dbReference type="InterPro" id="IPR027417">
    <property type="entry name" value="P-loop_NTPase"/>
</dbReference>
<dbReference type="SUPFAM" id="SSF52540">
    <property type="entry name" value="P-loop containing nucleoside triphosphate hydrolases"/>
    <property type="match status" value="1"/>
</dbReference>
<accession>A0AA38LZV1</accession>
<evidence type="ECO:0000256" key="2">
    <source>
        <dbReference type="ARBA" id="ARBA00022840"/>
    </source>
</evidence>
<organism evidence="3 4">
    <name type="scientific">Zophobas morio</name>
    <dbReference type="NCBI Taxonomy" id="2755281"/>
    <lineage>
        <taxon>Eukaryota</taxon>
        <taxon>Metazoa</taxon>
        <taxon>Ecdysozoa</taxon>
        <taxon>Arthropoda</taxon>
        <taxon>Hexapoda</taxon>
        <taxon>Insecta</taxon>
        <taxon>Pterygota</taxon>
        <taxon>Neoptera</taxon>
        <taxon>Endopterygota</taxon>
        <taxon>Coleoptera</taxon>
        <taxon>Polyphaga</taxon>
        <taxon>Cucujiformia</taxon>
        <taxon>Tenebrionidae</taxon>
        <taxon>Zophobas</taxon>
    </lineage>
</organism>
<dbReference type="InterPro" id="IPR050107">
    <property type="entry name" value="ABC_carbohydrate_import_ATPase"/>
</dbReference>